<proteinExistence type="predicted"/>
<dbReference type="EMBL" id="JAPMOS010000141">
    <property type="protein sequence ID" value="KAJ4454651.1"/>
    <property type="molecule type" value="Genomic_DNA"/>
</dbReference>
<feature type="transmembrane region" description="Helical" evidence="2">
    <location>
        <begin position="112"/>
        <end position="139"/>
    </location>
</feature>
<feature type="transmembrane region" description="Helical" evidence="2">
    <location>
        <begin position="240"/>
        <end position="258"/>
    </location>
</feature>
<evidence type="ECO:0000256" key="2">
    <source>
        <dbReference type="SAM" id="Phobius"/>
    </source>
</evidence>
<evidence type="ECO:0000256" key="1">
    <source>
        <dbReference type="SAM" id="MobiDB-lite"/>
    </source>
</evidence>
<dbReference type="Proteomes" id="UP001141327">
    <property type="component" value="Unassembled WGS sequence"/>
</dbReference>
<feature type="transmembrane region" description="Helical" evidence="2">
    <location>
        <begin position="322"/>
        <end position="344"/>
    </location>
</feature>
<gene>
    <name evidence="3" type="ORF">PAPYR_10553</name>
</gene>
<reference evidence="3" key="1">
    <citation type="journal article" date="2022" name="bioRxiv">
        <title>Genomics of Preaxostyla Flagellates Illuminates Evolutionary Transitions and the Path Towards Mitochondrial Loss.</title>
        <authorList>
            <person name="Novak L.V.F."/>
            <person name="Treitli S.C."/>
            <person name="Pyrih J."/>
            <person name="Halakuc P."/>
            <person name="Pipaliya S.V."/>
            <person name="Vacek V."/>
            <person name="Brzon O."/>
            <person name="Soukal P."/>
            <person name="Eme L."/>
            <person name="Dacks J.B."/>
            <person name="Karnkowska A."/>
            <person name="Elias M."/>
            <person name="Hampl V."/>
        </authorList>
    </citation>
    <scope>NUCLEOTIDE SEQUENCE</scope>
    <source>
        <strain evidence="3">RCP-MX</strain>
    </source>
</reference>
<organism evidence="3 4">
    <name type="scientific">Paratrimastix pyriformis</name>
    <dbReference type="NCBI Taxonomy" id="342808"/>
    <lineage>
        <taxon>Eukaryota</taxon>
        <taxon>Metamonada</taxon>
        <taxon>Preaxostyla</taxon>
        <taxon>Paratrimastigidae</taxon>
        <taxon>Paratrimastix</taxon>
    </lineage>
</organism>
<evidence type="ECO:0000313" key="4">
    <source>
        <dbReference type="Proteomes" id="UP001141327"/>
    </source>
</evidence>
<keyword evidence="4" id="KW-1185">Reference proteome</keyword>
<feature type="transmembrane region" description="Helical" evidence="2">
    <location>
        <begin position="69"/>
        <end position="92"/>
    </location>
</feature>
<comment type="caution">
    <text evidence="3">The sequence shown here is derived from an EMBL/GenBank/DDBJ whole genome shotgun (WGS) entry which is preliminary data.</text>
</comment>
<evidence type="ECO:0000313" key="3">
    <source>
        <dbReference type="EMBL" id="KAJ4454651.1"/>
    </source>
</evidence>
<feature type="transmembrane region" description="Helical" evidence="2">
    <location>
        <begin position="264"/>
        <end position="286"/>
    </location>
</feature>
<keyword evidence="2" id="KW-1133">Transmembrane helix</keyword>
<keyword evidence="2" id="KW-0472">Membrane</keyword>
<feature type="transmembrane region" description="Helical" evidence="2">
    <location>
        <begin position="151"/>
        <end position="170"/>
    </location>
</feature>
<protein>
    <submittedName>
        <fullName evidence="3">Uncharacterized protein</fullName>
    </submittedName>
</protein>
<accession>A0ABQ8U9U8</accession>
<feature type="transmembrane region" description="Helical" evidence="2">
    <location>
        <begin position="293"/>
        <end position="316"/>
    </location>
</feature>
<feature type="region of interest" description="Disordered" evidence="1">
    <location>
        <begin position="369"/>
        <end position="397"/>
    </location>
</feature>
<sequence length="455" mass="49727">MPLRHRSRSAQLRVVKPSHEEQALPKSEVFTSYLIQIPEQTLGYFGYSLPSGRALILISVESPMPRLKALLFVVQALQIFFLVVTVPALFMTTQWFSIPLSILDFSFKQSPLAMYITFGVVASLVVLFVLSAILVSALYQKEDSAAVWPLRFLRASVMFLSWILYVPMLGSLVDVLDCRYEADGRVIHDLFPTVACWGMPHAIPSALALVVLVIFLATAAGVELFAYARTGFDSRSRGRFDLFAYLCKGLLVVAARLLTRYTQLRSVIMLACTTFMWLLCLFNLPYHKRLTNVLYTCLYWVCFLAALETTLLWFAFPDYATSWVSFLVLLGTIALTTPLVAWLVDRRYVGALAIPVPILRRILATPAPQAGSTPGAPAPGSTIPGPRPPRGPTDRVVGGDRVAVPVGVASPPPIEAFEGGAPSTNPAPLATALLYLQLTGVPSPSGLVPLGPAVE</sequence>
<keyword evidence="2" id="KW-0812">Transmembrane</keyword>
<name>A0ABQ8U9U8_9EUKA</name>
<dbReference type="PANTHER" id="PTHR31600:SF2">
    <property type="entry name" value="GAMETE ENRICHED GENE 10 PROTEIN-RELATED"/>
    <property type="match status" value="1"/>
</dbReference>
<feature type="transmembrane region" description="Helical" evidence="2">
    <location>
        <begin position="207"/>
        <end position="228"/>
    </location>
</feature>
<dbReference type="InterPro" id="IPR052994">
    <property type="entry name" value="Tiny_macrocysts_regulators"/>
</dbReference>
<dbReference type="PANTHER" id="PTHR31600">
    <property type="entry name" value="TINY MACROCYSTS PROTEIN B-RELATED"/>
    <property type="match status" value="1"/>
</dbReference>